<proteinExistence type="predicted"/>
<dbReference type="EMBL" id="CM037161">
    <property type="protein sequence ID" value="KAH7854369.1"/>
    <property type="molecule type" value="Genomic_DNA"/>
</dbReference>
<gene>
    <name evidence="1" type="ORF">Vadar_013008</name>
</gene>
<evidence type="ECO:0000313" key="2">
    <source>
        <dbReference type="Proteomes" id="UP000828048"/>
    </source>
</evidence>
<keyword evidence="2" id="KW-1185">Reference proteome</keyword>
<reference evidence="1 2" key="1">
    <citation type="journal article" date="2021" name="Hortic Res">
        <title>High-quality reference genome and annotation aids understanding of berry development for evergreen blueberry (Vaccinium darrowii).</title>
        <authorList>
            <person name="Yu J."/>
            <person name="Hulse-Kemp A.M."/>
            <person name="Babiker E."/>
            <person name="Staton M."/>
        </authorList>
    </citation>
    <scope>NUCLEOTIDE SEQUENCE [LARGE SCALE GENOMIC DNA]</scope>
    <source>
        <strain evidence="2">cv. NJ 8807/NJ 8810</strain>
        <tissue evidence="1">Young leaf</tissue>
    </source>
</reference>
<name>A0ACB7YMM7_9ERIC</name>
<evidence type="ECO:0000313" key="1">
    <source>
        <dbReference type="EMBL" id="KAH7854369.1"/>
    </source>
</evidence>
<organism evidence="1 2">
    <name type="scientific">Vaccinium darrowii</name>
    <dbReference type="NCBI Taxonomy" id="229202"/>
    <lineage>
        <taxon>Eukaryota</taxon>
        <taxon>Viridiplantae</taxon>
        <taxon>Streptophyta</taxon>
        <taxon>Embryophyta</taxon>
        <taxon>Tracheophyta</taxon>
        <taxon>Spermatophyta</taxon>
        <taxon>Magnoliopsida</taxon>
        <taxon>eudicotyledons</taxon>
        <taxon>Gunneridae</taxon>
        <taxon>Pentapetalae</taxon>
        <taxon>asterids</taxon>
        <taxon>Ericales</taxon>
        <taxon>Ericaceae</taxon>
        <taxon>Vaccinioideae</taxon>
        <taxon>Vaccinieae</taxon>
        <taxon>Vaccinium</taxon>
    </lineage>
</organism>
<protein>
    <submittedName>
        <fullName evidence="1">Uncharacterized protein</fullName>
    </submittedName>
</protein>
<accession>A0ACB7YMM7</accession>
<sequence length="1068" mass="119666">MHGVVQNHIGQSPSAAVPWWSGIGSQSTYNEPFGQTKSSFLENPNSGGQLTANKRSERGIEQGMEKGNTTQFTIFPGDCKTSPNVPVQSAPPEYQGRFDLGLGQSVICAKYPYGDQCYGVFSTYGPHIAGRIMLTADDGPIYVNAKQYHGIIRRRLSRAKAVSENKVLKVRKPYLHRSRHLHAMRRPRGSGGRFLNTKASNGAKGGIEKRKSGIGQLFQHTESQSSEVLQSDSGNSSSPKEANGSRSNTPGSEVTSMFFREDANRFTFNHLLLPVHPLSGMSTGQGRAMPKDDHFTIEMHHGGYLGGYKGADYIGGSVDFFDNCHTDEISKRTKANGPVVATSNPPISGTTSKRAIFKKPPTKGKAQSVKTINPEPTKGKAQSKWTHEADSDGEGSSGEYDPESTSDSSDEDVFYDSDYGLTDDDRMFEENVDREVEENTNTHGAEYESVIEELADIDGDCASSNELPSYSTSSDSDDKPRRTRRKPDEKHPVFNEQSDMGNPVFIRGMEFKTHSLFRDAVKEYAIKHGKQIRFLKSDREKVRAVCKKGCPWEIYASYVPADALYRIKTYISQHTCTRTFDVPWVSSKWIVAKYGNRIRSNPTWPVPSLAETIQQEWTVKISIRKVYRAKNICLAMRDGTSIEQYKQLWGYAEEIISGNPDLDIENSGKYTFMSDKQKGLIEAVRNLFPHADHRFCVRHLYNNFKQDFKGLVLKDVLWKATRASTVQSFNRAMGEMKDIDVKAYEWLIQRPSVNWSRSQFSSYTKCDILLNNLCESFNSSILRARDQPIVSMLERMRLILMDTLQKKRKAMMRYKGLICPKIMKRIEKMRENEKGWIPRWCSDYEYEVTGPYGQYKVYLDKRHCGCRKWDISGIPCIHAIAAMGFNNLEPLDYVDDWYSVDTYLKTYDNLMGPINGREMWPSPDNVELLPPDVKKRPGRPKKARRREPEEPTAKDPCRLGRKGIKMTCRNCGKVGHNKRGCKYRGEGSGATVDAGLGDAGEGVMTATVDTGSGNGGEGGVTVTQTPATIGATQPPAINVQGNGGEQPNSKYPPRIPKLPVKKNGKQKK</sequence>
<comment type="caution">
    <text evidence="1">The sequence shown here is derived from an EMBL/GenBank/DDBJ whole genome shotgun (WGS) entry which is preliminary data.</text>
</comment>
<dbReference type="Proteomes" id="UP000828048">
    <property type="component" value="Chromosome 11"/>
</dbReference>